<organism evidence="5 6">
    <name type="scientific">Salmonella enterica subsp. enterica serovar Uganda str. R8-3404</name>
    <dbReference type="NCBI Taxonomy" id="913083"/>
    <lineage>
        <taxon>Bacteria</taxon>
        <taxon>Pseudomonadati</taxon>
        <taxon>Pseudomonadota</taxon>
        <taxon>Gammaproteobacteria</taxon>
        <taxon>Enterobacterales</taxon>
        <taxon>Enterobacteriaceae</taxon>
        <taxon>Salmonella</taxon>
    </lineage>
</organism>
<dbReference type="GO" id="GO:0045892">
    <property type="term" value="P:negative regulation of DNA-templated transcription"/>
    <property type="evidence" value="ECO:0007669"/>
    <property type="project" value="TreeGrafter"/>
</dbReference>
<evidence type="ECO:0000313" key="5">
    <source>
        <dbReference type="EMBL" id="EHC86443.1"/>
    </source>
</evidence>
<dbReference type="InterPro" id="IPR028978">
    <property type="entry name" value="Chorismate_lyase_/UTRA_dom_sf"/>
</dbReference>
<dbReference type="AlphaFoldDB" id="A0A6C8GWF7"/>
<dbReference type="Pfam" id="PF00392">
    <property type="entry name" value="GntR"/>
    <property type="match status" value="2"/>
</dbReference>
<dbReference type="Proteomes" id="UP000003915">
    <property type="component" value="Unassembled WGS sequence"/>
</dbReference>
<evidence type="ECO:0000259" key="4">
    <source>
        <dbReference type="PROSITE" id="PS50949"/>
    </source>
</evidence>
<dbReference type="SMART" id="SM00345">
    <property type="entry name" value="HTH_GNTR"/>
    <property type="match status" value="1"/>
</dbReference>
<proteinExistence type="predicted"/>
<sequence length="253" mass="28804">MIEQPDSKSAKPLYKQLEAALKEAIARGEYKPGQQIPTENELSARWIPTENELSARCARWQVSRVTVRKALDALTRENLLTRVSGKGTFVSGEKFQRSMTGIMSFSELCQSQGRRPGSRTIKSVFESVDDETKALLNMNDGEKAVVIERIRYADDVAVSLETVHLPPRFAFLLDEDLNNHSLYECLREKYHLWFTHSRKMIELVYASFEVAHYLGVNEGYPLILIKSEMIDNKGELSCVSQQLIVGDKIRFTV</sequence>
<gene>
    <name evidence="5" type="ORF">LTSEUGA_5038</name>
</gene>
<evidence type="ECO:0000256" key="3">
    <source>
        <dbReference type="ARBA" id="ARBA00023163"/>
    </source>
</evidence>
<dbReference type="Pfam" id="PF07702">
    <property type="entry name" value="UTRA"/>
    <property type="match status" value="1"/>
</dbReference>
<dbReference type="PANTHER" id="PTHR44846">
    <property type="entry name" value="MANNOSYL-D-GLYCERATE TRANSPORT/METABOLISM SYSTEM REPRESSOR MNGR-RELATED"/>
    <property type="match status" value="1"/>
</dbReference>
<dbReference type="InterPro" id="IPR000524">
    <property type="entry name" value="Tscrpt_reg_HTH_GntR"/>
</dbReference>
<dbReference type="InterPro" id="IPR011663">
    <property type="entry name" value="UTRA"/>
</dbReference>
<dbReference type="SMART" id="SM00866">
    <property type="entry name" value="UTRA"/>
    <property type="match status" value="1"/>
</dbReference>
<keyword evidence="3" id="KW-0804">Transcription</keyword>
<dbReference type="InterPro" id="IPR050679">
    <property type="entry name" value="Bact_HTH_transcr_reg"/>
</dbReference>
<dbReference type="FunFam" id="3.40.1410.10:FF:000015">
    <property type="entry name" value="GntR family transcriptional regulator"/>
    <property type="match status" value="1"/>
</dbReference>
<dbReference type="InterPro" id="IPR036388">
    <property type="entry name" value="WH-like_DNA-bd_sf"/>
</dbReference>
<dbReference type="CDD" id="cd07377">
    <property type="entry name" value="WHTH_GntR"/>
    <property type="match status" value="1"/>
</dbReference>
<dbReference type="InterPro" id="IPR036390">
    <property type="entry name" value="WH_DNA-bd_sf"/>
</dbReference>
<dbReference type="GO" id="GO:0003700">
    <property type="term" value="F:DNA-binding transcription factor activity"/>
    <property type="evidence" value="ECO:0007669"/>
    <property type="project" value="InterPro"/>
</dbReference>
<dbReference type="PANTHER" id="PTHR44846:SF1">
    <property type="entry name" value="MANNOSYL-D-GLYCERATE TRANSPORT_METABOLISM SYSTEM REPRESSOR MNGR-RELATED"/>
    <property type="match status" value="1"/>
</dbReference>
<dbReference type="Gene3D" id="3.40.1410.10">
    <property type="entry name" value="Chorismate lyase-like"/>
    <property type="match status" value="1"/>
</dbReference>
<comment type="caution">
    <text evidence="5">The sequence shown here is derived from an EMBL/GenBank/DDBJ whole genome shotgun (WGS) entry which is preliminary data.</text>
</comment>
<keyword evidence="1" id="KW-0805">Transcription regulation</keyword>
<name>A0A6C8GWF7_SALET</name>
<reference evidence="5 6" key="1">
    <citation type="journal article" date="2011" name="BMC Genomics">
        <title>Genome sequencing reveals diversification of virulence factor content and possible host adaptation in distinct subpopulations of Salmonella enterica.</title>
        <authorList>
            <person name="den Bakker H.C."/>
            <person name="Moreno Switt A.I."/>
            <person name="Govoni G."/>
            <person name="Cummings C.A."/>
            <person name="Ranieri M.L."/>
            <person name="Degoricija L."/>
            <person name="Hoelzer K."/>
            <person name="Rodriguez-Rivera L.D."/>
            <person name="Brown S."/>
            <person name="Bolchacova E."/>
            <person name="Furtado M.R."/>
            <person name="Wiedmann M."/>
        </authorList>
    </citation>
    <scope>NUCLEOTIDE SEQUENCE [LARGE SCALE GENOMIC DNA]</scope>
    <source>
        <strain evidence="5 6">R8-3404</strain>
    </source>
</reference>
<dbReference type="PROSITE" id="PS50949">
    <property type="entry name" value="HTH_GNTR"/>
    <property type="match status" value="1"/>
</dbReference>
<protein>
    <submittedName>
        <fullName evidence="5">Transcriptional regulator, GntR family</fullName>
    </submittedName>
</protein>
<evidence type="ECO:0000256" key="1">
    <source>
        <dbReference type="ARBA" id="ARBA00023015"/>
    </source>
</evidence>
<dbReference type="SUPFAM" id="SSF64288">
    <property type="entry name" value="Chorismate lyase-like"/>
    <property type="match status" value="1"/>
</dbReference>
<accession>A0A6C8GWF7</accession>
<dbReference type="SUPFAM" id="SSF46785">
    <property type="entry name" value="Winged helix' DNA-binding domain"/>
    <property type="match status" value="1"/>
</dbReference>
<evidence type="ECO:0000256" key="2">
    <source>
        <dbReference type="ARBA" id="ARBA00023125"/>
    </source>
</evidence>
<keyword evidence="2" id="KW-0238">DNA-binding</keyword>
<dbReference type="EMBL" id="AFCV01001270">
    <property type="protein sequence ID" value="EHC86443.1"/>
    <property type="molecule type" value="Genomic_DNA"/>
</dbReference>
<dbReference type="GO" id="GO:0003677">
    <property type="term" value="F:DNA binding"/>
    <property type="evidence" value="ECO:0007669"/>
    <property type="project" value="UniProtKB-KW"/>
</dbReference>
<dbReference type="Gene3D" id="1.10.10.10">
    <property type="entry name" value="Winged helix-like DNA-binding domain superfamily/Winged helix DNA-binding domain"/>
    <property type="match status" value="2"/>
</dbReference>
<feature type="domain" description="HTH gntR-type" evidence="4">
    <location>
        <begin position="11"/>
        <end position="93"/>
    </location>
</feature>
<evidence type="ECO:0000313" key="6">
    <source>
        <dbReference type="Proteomes" id="UP000003915"/>
    </source>
</evidence>